<reference evidence="1" key="1">
    <citation type="journal article" date="2021" name="bioRxiv">
        <title>Whole Genome Assembly and Annotation of Northern Wild Rice, Zizania palustris L., Supports a Whole Genome Duplication in the Zizania Genus.</title>
        <authorList>
            <person name="Haas M."/>
            <person name="Kono T."/>
            <person name="Macchietto M."/>
            <person name="Millas R."/>
            <person name="McGilp L."/>
            <person name="Shao M."/>
            <person name="Duquette J."/>
            <person name="Hirsch C.N."/>
            <person name="Kimball J."/>
        </authorList>
    </citation>
    <scope>NUCLEOTIDE SEQUENCE</scope>
    <source>
        <tissue evidence="1">Fresh leaf tissue</tissue>
    </source>
</reference>
<comment type="caution">
    <text evidence="1">The sequence shown here is derived from an EMBL/GenBank/DDBJ whole genome shotgun (WGS) entry which is preliminary data.</text>
</comment>
<protein>
    <submittedName>
        <fullName evidence="1">Uncharacterized protein</fullName>
    </submittedName>
</protein>
<accession>A0A8J6BHF9</accession>
<evidence type="ECO:0000313" key="1">
    <source>
        <dbReference type="EMBL" id="KAG8088122.1"/>
    </source>
</evidence>
<evidence type="ECO:0000313" key="2">
    <source>
        <dbReference type="Proteomes" id="UP000729402"/>
    </source>
</evidence>
<organism evidence="1 2">
    <name type="scientific">Zizania palustris</name>
    <name type="common">Northern wild rice</name>
    <dbReference type="NCBI Taxonomy" id="103762"/>
    <lineage>
        <taxon>Eukaryota</taxon>
        <taxon>Viridiplantae</taxon>
        <taxon>Streptophyta</taxon>
        <taxon>Embryophyta</taxon>
        <taxon>Tracheophyta</taxon>
        <taxon>Spermatophyta</taxon>
        <taxon>Magnoliopsida</taxon>
        <taxon>Liliopsida</taxon>
        <taxon>Poales</taxon>
        <taxon>Poaceae</taxon>
        <taxon>BOP clade</taxon>
        <taxon>Oryzoideae</taxon>
        <taxon>Oryzeae</taxon>
        <taxon>Zizaniinae</taxon>
        <taxon>Zizania</taxon>
    </lineage>
</organism>
<gene>
    <name evidence="1" type="ORF">GUJ93_ZPchr0010g7776</name>
</gene>
<keyword evidence="2" id="KW-1185">Reference proteome</keyword>
<name>A0A8J6BHF9_ZIZPA</name>
<proteinExistence type="predicted"/>
<dbReference type="Proteomes" id="UP000729402">
    <property type="component" value="Unassembled WGS sequence"/>
</dbReference>
<dbReference type="EMBL" id="JAAALK010000082">
    <property type="protein sequence ID" value="KAG8088122.1"/>
    <property type="molecule type" value="Genomic_DNA"/>
</dbReference>
<sequence>MDGFSASPDSRPTQTPVLLSPLLNLHRRLSAARRLQPLGWRLPAVLPSSTAGGSGIAGFTAAYWVRRPPLPLGPHLLSSFGSHDVLVQLSPAPRFISGGLASQSSLFFRPGQHVLGTSAL</sequence>
<dbReference type="AlphaFoldDB" id="A0A8J6BHF9"/>
<reference evidence="1" key="2">
    <citation type="submission" date="2021-02" db="EMBL/GenBank/DDBJ databases">
        <authorList>
            <person name="Kimball J.A."/>
            <person name="Haas M.W."/>
            <person name="Macchietto M."/>
            <person name="Kono T."/>
            <person name="Duquette J."/>
            <person name="Shao M."/>
        </authorList>
    </citation>
    <scope>NUCLEOTIDE SEQUENCE</scope>
    <source>
        <tissue evidence="1">Fresh leaf tissue</tissue>
    </source>
</reference>